<evidence type="ECO:0000256" key="1">
    <source>
        <dbReference type="SAM" id="MobiDB-lite"/>
    </source>
</evidence>
<dbReference type="RefSeq" id="XP_003034539.1">
    <property type="nucleotide sequence ID" value="XM_003034493.1"/>
</dbReference>
<accession>D8PXA6</accession>
<dbReference type="Proteomes" id="UP000007431">
    <property type="component" value="Unassembled WGS sequence"/>
</dbReference>
<dbReference type="GeneID" id="9586514"/>
<organism evidence="3">
    <name type="scientific">Schizophyllum commune (strain H4-8 / FGSC 9210)</name>
    <name type="common">Split gill fungus</name>
    <dbReference type="NCBI Taxonomy" id="578458"/>
    <lineage>
        <taxon>Eukaryota</taxon>
        <taxon>Fungi</taxon>
        <taxon>Dikarya</taxon>
        <taxon>Basidiomycota</taxon>
        <taxon>Agaricomycotina</taxon>
        <taxon>Agaricomycetes</taxon>
        <taxon>Agaricomycetidae</taxon>
        <taxon>Agaricales</taxon>
        <taxon>Schizophyllaceae</taxon>
        <taxon>Schizophyllum</taxon>
    </lineage>
</organism>
<dbReference type="KEGG" id="scm:SCHCO_02569941"/>
<feature type="compositionally biased region" description="Basic residues" evidence="1">
    <location>
        <begin position="98"/>
        <end position="113"/>
    </location>
</feature>
<dbReference type="HOGENOM" id="CLU_1876617_0_0_1"/>
<name>D8PXA6_SCHCM</name>
<proteinExistence type="predicted"/>
<dbReference type="OrthoDB" id="10295717at2759"/>
<evidence type="ECO:0000313" key="2">
    <source>
        <dbReference type="EMBL" id="EFI99636.1"/>
    </source>
</evidence>
<feature type="non-terminal residue" evidence="2">
    <location>
        <position position="136"/>
    </location>
</feature>
<gene>
    <name evidence="2" type="ORF">SCHCODRAFT_107112</name>
</gene>
<dbReference type="EMBL" id="GL377304">
    <property type="protein sequence ID" value="EFI99636.1"/>
    <property type="molecule type" value="Genomic_DNA"/>
</dbReference>
<keyword evidence="3" id="KW-1185">Reference proteome</keyword>
<protein>
    <submittedName>
        <fullName evidence="2">Uncharacterized protein</fullName>
    </submittedName>
</protein>
<dbReference type="InParanoid" id="D8PXA6"/>
<reference evidence="2 3" key="1">
    <citation type="journal article" date="2010" name="Nat. Biotechnol.">
        <title>Genome sequence of the model mushroom Schizophyllum commune.</title>
        <authorList>
            <person name="Ohm R.A."/>
            <person name="de Jong J.F."/>
            <person name="Lugones L.G."/>
            <person name="Aerts A."/>
            <person name="Kothe E."/>
            <person name="Stajich J.E."/>
            <person name="de Vries R.P."/>
            <person name="Record E."/>
            <person name="Levasseur A."/>
            <person name="Baker S.E."/>
            <person name="Bartholomew K.A."/>
            <person name="Coutinho P.M."/>
            <person name="Erdmann S."/>
            <person name="Fowler T.J."/>
            <person name="Gathman A.C."/>
            <person name="Lombard V."/>
            <person name="Henrissat B."/>
            <person name="Knabe N."/>
            <person name="Kuees U."/>
            <person name="Lilly W.W."/>
            <person name="Lindquist E."/>
            <person name="Lucas S."/>
            <person name="Magnuson J.K."/>
            <person name="Piumi F."/>
            <person name="Raudaskoski M."/>
            <person name="Salamov A."/>
            <person name="Schmutz J."/>
            <person name="Schwarze F.W.M.R."/>
            <person name="vanKuyk P.A."/>
            <person name="Horton J.S."/>
            <person name="Grigoriev I.V."/>
            <person name="Woesten H.A.B."/>
        </authorList>
    </citation>
    <scope>NUCLEOTIDE SEQUENCE [LARGE SCALE GENOMIC DNA]</scope>
    <source>
        <strain evidence="3">H4-8 / FGSC 9210</strain>
    </source>
</reference>
<evidence type="ECO:0000313" key="3">
    <source>
        <dbReference type="Proteomes" id="UP000007431"/>
    </source>
</evidence>
<dbReference type="VEuPathDB" id="FungiDB:SCHCODRAFT_02569941"/>
<feature type="region of interest" description="Disordered" evidence="1">
    <location>
        <begin position="84"/>
        <end position="118"/>
    </location>
</feature>
<dbReference type="AlphaFoldDB" id="D8PXA6"/>
<sequence length="136" mass="15102">MLFFQHQPKGEEMMRTANMSGPLVQLGGVTYVNMTYDGPDAYNGPEVRNAARPGLPRNRSMHIIVRDPTAIKAHEARMQRAATAAVGDVSSASGDVPRKKHGRRFSLGRKSGKKTSDKDRFKAMEREMDVLIAARF</sequence>